<dbReference type="InterPro" id="IPR001525">
    <property type="entry name" value="C5_MeTfrase"/>
</dbReference>
<organism evidence="9 10">
    <name type="scientific">Pseudoprevotella muciniphila</name>
    <dbReference type="NCBI Taxonomy" id="2133944"/>
    <lineage>
        <taxon>Bacteria</taxon>
        <taxon>Pseudomonadati</taxon>
        <taxon>Bacteroidota</taxon>
        <taxon>Bacteroidia</taxon>
        <taxon>Bacteroidales</taxon>
        <taxon>Prevotellaceae</taxon>
        <taxon>Pseudoprevotella</taxon>
    </lineage>
</organism>
<evidence type="ECO:0000313" key="10">
    <source>
        <dbReference type="Proteomes" id="UP000249375"/>
    </source>
</evidence>
<dbReference type="Pfam" id="PF00145">
    <property type="entry name" value="DNA_methylase"/>
    <property type="match status" value="1"/>
</dbReference>
<keyword evidence="3 6" id="KW-0949">S-adenosyl-L-methionine</keyword>
<reference evidence="9 10" key="1">
    <citation type="submission" date="2018-11" db="EMBL/GenBank/DDBJ databases">
        <authorList>
            <person name="Na S.W."/>
            <person name="Baik M."/>
        </authorList>
    </citation>
    <scope>NUCLEOTIDE SEQUENCE [LARGE SCALE GENOMIC DNA]</scope>
    <source>
        <strain evidence="9 10">E39</strain>
    </source>
</reference>
<evidence type="ECO:0000256" key="3">
    <source>
        <dbReference type="ARBA" id="ARBA00022691"/>
    </source>
</evidence>
<evidence type="ECO:0000256" key="2">
    <source>
        <dbReference type="ARBA" id="ARBA00022679"/>
    </source>
</evidence>
<dbReference type="PROSITE" id="PS51679">
    <property type="entry name" value="SAM_MT_C5"/>
    <property type="match status" value="1"/>
</dbReference>
<keyword evidence="2 6" id="KW-0808">Transferase</keyword>
<keyword evidence="1 6" id="KW-0489">Methyltransferase</keyword>
<dbReference type="PANTHER" id="PTHR46098:SF1">
    <property type="entry name" value="TRNA (CYTOSINE(38)-C(5))-METHYLTRANSFERASE"/>
    <property type="match status" value="1"/>
</dbReference>
<comment type="similarity">
    <text evidence="6 7">Belongs to the class I-like SAM-binding methyltransferase superfamily. C5-methyltransferase family.</text>
</comment>
<gene>
    <name evidence="9" type="primary">dcm</name>
    <name evidence="9" type="ORF">C7Y71_006185</name>
</gene>
<accession>A0A5P8E6J8</accession>
<dbReference type="Gene3D" id="3.40.50.150">
    <property type="entry name" value="Vaccinia Virus protein VP39"/>
    <property type="match status" value="1"/>
</dbReference>
<keyword evidence="4" id="KW-0680">Restriction system</keyword>
<protein>
    <recommendedName>
        <fullName evidence="8">Cytosine-specific methyltransferase</fullName>
        <ecNumber evidence="8">2.1.1.37</ecNumber>
    </recommendedName>
</protein>
<dbReference type="PRINTS" id="PR00105">
    <property type="entry name" value="C5METTRFRASE"/>
</dbReference>
<dbReference type="GO" id="GO:0032259">
    <property type="term" value="P:methylation"/>
    <property type="evidence" value="ECO:0007669"/>
    <property type="project" value="UniProtKB-KW"/>
</dbReference>
<evidence type="ECO:0000256" key="8">
    <source>
        <dbReference type="RuleBase" id="RU000417"/>
    </source>
</evidence>
<evidence type="ECO:0000256" key="5">
    <source>
        <dbReference type="ARBA" id="ARBA00047422"/>
    </source>
</evidence>
<dbReference type="AlphaFoldDB" id="A0A5P8E6J8"/>
<dbReference type="GO" id="GO:0003886">
    <property type="term" value="F:DNA (cytosine-5-)-methyltransferase activity"/>
    <property type="evidence" value="ECO:0007669"/>
    <property type="project" value="UniProtKB-EC"/>
</dbReference>
<dbReference type="PROSITE" id="PS00094">
    <property type="entry name" value="C5_MTASE_1"/>
    <property type="match status" value="1"/>
</dbReference>
<dbReference type="InterPro" id="IPR029063">
    <property type="entry name" value="SAM-dependent_MTases_sf"/>
</dbReference>
<dbReference type="SUPFAM" id="SSF53335">
    <property type="entry name" value="S-adenosyl-L-methionine-dependent methyltransferases"/>
    <property type="match status" value="1"/>
</dbReference>
<dbReference type="RefSeq" id="WP_111899151.1">
    <property type="nucleotide sequence ID" value="NZ_CP033459.1"/>
</dbReference>
<dbReference type="Proteomes" id="UP000249375">
    <property type="component" value="Chromosome"/>
</dbReference>
<evidence type="ECO:0000256" key="4">
    <source>
        <dbReference type="ARBA" id="ARBA00022747"/>
    </source>
</evidence>
<keyword evidence="10" id="KW-1185">Reference proteome</keyword>
<dbReference type="OrthoDB" id="32195at2"/>
<evidence type="ECO:0000313" key="9">
    <source>
        <dbReference type="EMBL" id="QFQ12635.1"/>
    </source>
</evidence>
<evidence type="ECO:0000256" key="7">
    <source>
        <dbReference type="RuleBase" id="RU000416"/>
    </source>
</evidence>
<dbReference type="KEGG" id="alq:C7Y71_006185"/>
<proteinExistence type="inferred from homology"/>
<feature type="active site" evidence="6">
    <location>
        <position position="197"/>
    </location>
</feature>
<sequence length="416" mass="48942">MAKKELIIRLGTLFSGIGAFEHALKQLKIKHEILFACDNGERELYLSYGNIKCLTKNLSKNALRTFCEDYINKIGVRREYREVEIDLLFKAVKNSSNKKDDDNVVLTYYKEGRKSPIKHKLILTQDMIAALTPNSTMKERERFVKSLYDNLGEHNYVKDAYFANYQIEEAKWHEDIRFLDANDYRNKIDILIGGSPCQSFSNYGKKLGLEDVRGTLFYDYARIINECRPKIFIYENVENVTKNDGGKTWKVMFQVWQSLGYHIEWSILDAKDYNHPQLRSRLFLIGFREDIYKKPYKFPQKQTLHKKSTDFLQSNVENVYYLGKKGFEWITSPEKNLRRSRINQDVIGCQTAYQQDNWIGDFRVEHPQKRHYDDPRIYIGKHDFNDGKGLVDAVGRKMTPRECLNLMGFDETFNIA</sequence>
<evidence type="ECO:0000256" key="1">
    <source>
        <dbReference type="ARBA" id="ARBA00022603"/>
    </source>
</evidence>
<name>A0A5P8E6J8_9BACT</name>
<dbReference type="EC" id="2.1.1.37" evidence="8"/>
<evidence type="ECO:0000256" key="6">
    <source>
        <dbReference type="PROSITE-ProRule" id="PRU01016"/>
    </source>
</evidence>
<dbReference type="NCBIfam" id="TIGR00675">
    <property type="entry name" value="dcm"/>
    <property type="match status" value="1"/>
</dbReference>
<dbReference type="PANTHER" id="PTHR46098">
    <property type="entry name" value="TRNA (CYTOSINE(38)-C(5))-METHYLTRANSFERASE"/>
    <property type="match status" value="1"/>
</dbReference>
<dbReference type="EMBL" id="CP033459">
    <property type="protein sequence ID" value="QFQ12635.1"/>
    <property type="molecule type" value="Genomic_DNA"/>
</dbReference>
<comment type="catalytic activity">
    <reaction evidence="5 8">
        <text>a 2'-deoxycytidine in DNA + S-adenosyl-L-methionine = a 5-methyl-2'-deoxycytidine in DNA + S-adenosyl-L-homocysteine + H(+)</text>
        <dbReference type="Rhea" id="RHEA:13681"/>
        <dbReference type="Rhea" id="RHEA-COMP:11369"/>
        <dbReference type="Rhea" id="RHEA-COMP:11370"/>
        <dbReference type="ChEBI" id="CHEBI:15378"/>
        <dbReference type="ChEBI" id="CHEBI:57856"/>
        <dbReference type="ChEBI" id="CHEBI:59789"/>
        <dbReference type="ChEBI" id="CHEBI:85452"/>
        <dbReference type="ChEBI" id="CHEBI:85454"/>
        <dbReference type="EC" id="2.1.1.37"/>
    </reaction>
</comment>
<dbReference type="InterPro" id="IPR050750">
    <property type="entry name" value="C5-MTase"/>
</dbReference>
<dbReference type="InterPro" id="IPR018117">
    <property type="entry name" value="C5_DNA_meth_AS"/>
</dbReference>
<dbReference type="REBASE" id="364131">
    <property type="entry name" value="M.AspE39ORF6185P"/>
</dbReference>
<dbReference type="GO" id="GO:0009307">
    <property type="term" value="P:DNA restriction-modification system"/>
    <property type="evidence" value="ECO:0007669"/>
    <property type="project" value="UniProtKB-KW"/>
</dbReference>